<reference evidence="16" key="1">
    <citation type="submission" date="2023-09" db="UniProtKB">
        <authorList>
            <consortium name="Ensembl"/>
        </authorList>
    </citation>
    <scope>IDENTIFICATION</scope>
</reference>
<evidence type="ECO:0000256" key="8">
    <source>
        <dbReference type="ARBA" id="ARBA00022729"/>
    </source>
</evidence>
<comment type="similarity">
    <text evidence="2">Belongs to the TYROBP family.</text>
</comment>
<keyword evidence="4" id="KW-1003">Cell membrane</keyword>
<evidence type="ECO:0000256" key="15">
    <source>
        <dbReference type="SAM" id="Phobius"/>
    </source>
</evidence>
<keyword evidence="7" id="KW-0479">Metal-binding</keyword>
<dbReference type="GO" id="GO:0005102">
    <property type="term" value="F:signaling receptor binding"/>
    <property type="evidence" value="ECO:0007669"/>
    <property type="project" value="UniProtKB-ARBA"/>
</dbReference>
<evidence type="ECO:0000256" key="5">
    <source>
        <dbReference type="ARBA" id="ARBA00022553"/>
    </source>
</evidence>
<keyword evidence="5" id="KW-0597">Phosphoprotein</keyword>
<dbReference type="FunFam" id="1.10.287.770:FF:000004">
    <property type="entry name" value="TYRO protein tyrosine kinase-binding protein"/>
    <property type="match status" value="1"/>
</dbReference>
<dbReference type="GO" id="GO:0032816">
    <property type="term" value="P:positive regulation of natural killer cell activation"/>
    <property type="evidence" value="ECO:0007669"/>
    <property type="project" value="TreeGrafter"/>
</dbReference>
<evidence type="ECO:0000313" key="16">
    <source>
        <dbReference type="Ensembl" id="ENSCCNP00000008543.1"/>
    </source>
</evidence>
<dbReference type="AlphaFoldDB" id="A0A8C0ZPQ7"/>
<sequence>MAPGPDSFWHCVCLSFLLPCCPLLLLPPPSSDFLLLLVGRRITSYWPLACGVQQCPDIMGTPEPSWQLLLPLLLTVGGLSPVQAQSECNCSPVSPGVLAGIVLGDLVLTLLIALAVYSLGRLVPRGRGTVEGAPGSETRCLQRPQDTEAVLQMSPNHDNEQPDVWIQPFLMPTQYIISSPTRTHIHRVPSLSYQTSPYHCPQINNGAQKHC</sequence>
<keyword evidence="9" id="KW-0106">Calcium</keyword>
<evidence type="ECO:0000256" key="6">
    <source>
        <dbReference type="ARBA" id="ARBA00022692"/>
    </source>
</evidence>
<keyword evidence="10" id="KW-0391">Immunity</keyword>
<dbReference type="GO" id="GO:0005886">
    <property type="term" value="C:plasma membrane"/>
    <property type="evidence" value="ECO:0007669"/>
    <property type="project" value="UniProtKB-SubCell"/>
</dbReference>
<keyword evidence="13" id="KW-1015">Disulfide bond</keyword>
<dbReference type="GO" id="GO:0032911">
    <property type="term" value="P:negative regulation of transforming growth factor beta1 production"/>
    <property type="evidence" value="ECO:0007669"/>
    <property type="project" value="TreeGrafter"/>
</dbReference>
<organism evidence="16">
    <name type="scientific">Castor canadensis</name>
    <name type="common">American beaver</name>
    <dbReference type="NCBI Taxonomy" id="51338"/>
    <lineage>
        <taxon>Eukaryota</taxon>
        <taxon>Metazoa</taxon>
        <taxon>Chordata</taxon>
        <taxon>Craniata</taxon>
        <taxon>Vertebrata</taxon>
        <taxon>Euteleostomi</taxon>
        <taxon>Mammalia</taxon>
        <taxon>Eutheria</taxon>
        <taxon>Euarchontoglires</taxon>
        <taxon>Glires</taxon>
        <taxon>Rodentia</taxon>
        <taxon>Castorimorpha</taxon>
        <taxon>Castoridae</taxon>
        <taxon>Castor</taxon>
    </lineage>
</organism>
<comment type="subcellular location">
    <subcellularLocation>
        <location evidence="1">Cell membrane</location>
        <topology evidence="1">Single-pass type I membrane protein</topology>
    </subcellularLocation>
</comment>
<dbReference type="GO" id="GO:0030889">
    <property type="term" value="P:negative regulation of B cell proliferation"/>
    <property type="evidence" value="ECO:0007669"/>
    <property type="project" value="UniProtKB-ARBA"/>
</dbReference>
<evidence type="ECO:0000256" key="1">
    <source>
        <dbReference type="ARBA" id="ARBA00004251"/>
    </source>
</evidence>
<evidence type="ECO:0000256" key="10">
    <source>
        <dbReference type="ARBA" id="ARBA00022859"/>
    </source>
</evidence>
<protein>
    <recommendedName>
        <fullName evidence="3">TYRO protein tyrosine kinase-binding protein</fullName>
    </recommendedName>
    <alternativeName>
        <fullName evidence="14">DNAX-activation protein 12</fullName>
    </alternativeName>
</protein>
<dbReference type="GO" id="GO:0034241">
    <property type="term" value="P:positive regulation of macrophage fusion"/>
    <property type="evidence" value="ECO:0007669"/>
    <property type="project" value="TreeGrafter"/>
</dbReference>
<evidence type="ECO:0000256" key="12">
    <source>
        <dbReference type="ARBA" id="ARBA00023136"/>
    </source>
</evidence>
<dbReference type="InterPro" id="IPR026200">
    <property type="entry name" value="Tyrobp"/>
</dbReference>
<dbReference type="GO" id="GO:0007166">
    <property type="term" value="P:cell surface receptor signaling pathway"/>
    <property type="evidence" value="ECO:0007669"/>
    <property type="project" value="UniProtKB-ARBA"/>
</dbReference>
<gene>
    <name evidence="16" type="primary">Tyrobp</name>
</gene>
<dbReference type="GO" id="GO:0030316">
    <property type="term" value="P:osteoclast differentiation"/>
    <property type="evidence" value="ECO:0007669"/>
    <property type="project" value="UniProtKB-ARBA"/>
</dbReference>
<keyword evidence="12 15" id="KW-0472">Membrane</keyword>
<evidence type="ECO:0000256" key="9">
    <source>
        <dbReference type="ARBA" id="ARBA00022837"/>
    </source>
</evidence>
<keyword evidence="6 15" id="KW-0812">Transmembrane</keyword>
<dbReference type="GO" id="GO:0002283">
    <property type="term" value="P:neutrophil activation involved in immune response"/>
    <property type="evidence" value="ECO:0007669"/>
    <property type="project" value="TreeGrafter"/>
</dbReference>
<evidence type="ECO:0000256" key="11">
    <source>
        <dbReference type="ARBA" id="ARBA00022989"/>
    </source>
</evidence>
<accession>A0A8C0ZPQ7</accession>
<evidence type="ECO:0000256" key="14">
    <source>
        <dbReference type="ARBA" id="ARBA00031252"/>
    </source>
</evidence>
<evidence type="ECO:0000256" key="4">
    <source>
        <dbReference type="ARBA" id="ARBA00022475"/>
    </source>
</evidence>
<feature type="transmembrane region" description="Helical" evidence="15">
    <location>
        <begin position="7"/>
        <end position="26"/>
    </location>
</feature>
<dbReference type="Ensembl" id="ENSCCNT00000011261.1">
    <property type="protein sequence ID" value="ENSCCNP00000008543.1"/>
    <property type="gene ID" value="ENSCCNG00000009042.1"/>
</dbReference>
<proteinExistence type="inferred from homology"/>
<evidence type="ECO:0000256" key="7">
    <source>
        <dbReference type="ARBA" id="ARBA00022723"/>
    </source>
</evidence>
<evidence type="ECO:0000256" key="3">
    <source>
        <dbReference type="ARBA" id="ARBA00022356"/>
    </source>
</evidence>
<dbReference type="PANTHER" id="PTHR17554:SF3">
    <property type="entry name" value="TYRO PROTEIN TYROSINE KINASE-BINDING PROTEIN"/>
    <property type="match status" value="1"/>
</dbReference>
<feature type="transmembrane region" description="Helical" evidence="15">
    <location>
        <begin position="97"/>
        <end position="117"/>
    </location>
</feature>
<keyword evidence="11 15" id="KW-1133">Transmembrane helix</keyword>
<evidence type="ECO:0000256" key="13">
    <source>
        <dbReference type="ARBA" id="ARBA00023157"/>
    </source>
</evidence>
<dbReference type="PANTHER" id="PTHR17554">
    <property type="entry name" value="TYRO PROTEIN TYROSINE KINASE-BINDING PROTEIN"/>
    <property type="match status" value="1"/>
</dbReference>
<dbReference type="GO" id="GO:0002282">
    <property type="term" value="P:microglial cell activation involved in immune response"/>
    <property type="evidence" value="ECO:0007669"/>
    <property type="project" value="TreeGrafter"/>
</dbReference>
<keyword evidence="8" id="KW-0732">Signal</keyword>
<dbReference type="GO" id="GO:0009986">
    <property type="term" value="C:cell surface"/>
    <property type="evidence" value="ECO:0007669"/>
    <property type="project" value="UniProtKB-ARBA"/>
</dbReference>
<name>A0A8C0ZPQ7_CASCN</name>
<dbReference type="GO" id="GO:1904151">
    <property type="term" value="P:positive regulation of microglial cell mediated cytotoxicity"/>
    <property type="evidence" value="ECO:0007669"/>
    <property type="project" value="TreeGrafter"/>
</dbReference>
<dbReference type="GO" id="GO:0046872">
    <property type="term" value="F:metal ion binding"/>
    <property type="evidence" value="ECO:0007669"/>
    <property type="project" value="UniProtKB-KW"/>
</dbReference>
<dbReference type="Gene3D" id="1.10.287.770">
    <property type="entry name" value="YojJ-like"/>
    <property type="match status" value="1"/>
</dbReference>
<evidence type="ECO:0000256" key="2">
    <source>
        <dbReference type="ARBA" id="ARBA00009791"/>
    </source>
</evidence>